<dbReference type="Proteomes" id="UP000236161">
    <property type="component" value="Unassembled WGS sequence"/>
</dbReference>
<keyword evidence="3" id="KW-1185">Reference proteome</keyword>
<accession>A0A2I0B358</accession>
<protein>
    <submittedName>
        <fullName evidence="2">Uncharacterized protein</fullName>
    </submittedName>
</protein>
<evidence type="ECO:0000313" key="3">
    <source>
        <dbReference type="Proteomes" id="UP000236161"/>
    </source>
</evidence>
<dbReference type="AlphaFoldDB" id="A0A2I0B358"/>
<sequence length="146" mass="15353">MSRGARALMWASRWPRSTAISSGPAQRGGEHVGPANECRTTGERGARSRPRWQGAVGHRKKHGAEAMPITRDCARGVAGVPSASRAATSLSADDTLGAAGSLPPLVVLKAQKIHAYPRPNPKGLSPKLVAQTPKGFSIWALGFRAL</sequence>
<feature type="region of interest" description="Disordered" evidence="1">
    <location>
        <begin position="18"/>
        <end position="67"/>
    </location>
</feature>
<name>A0A2I0B358_9ASPA</name>
<evidence type="ECO:0000256" key="1">
    <source>
        <dbReference type="SAM" id="MobiDB-lite"/>
    </source>
</evidence>
<dbReference type="EMBL" id="KZ451919">
    <property type="protein sequence ID" value="PKA62221.1"/>
    <property type="molecule type" value="Genomic_DNA"/>
</dbReference>
<reference evidence="2 3" key="1">
    <citation type="journal article" date="2017" name="Nature">
        <title>The Apostasia genome and the evolution of orchids.</title>
        <authorList>
            <person name="Zhang G.Q."/>
            <person name="Liu K.W."/>
            <person name="Li Z."/>
            <person name="Lohaus R."/>
            <person name="Hsiao Y.Y."/>
            <person name="Niu S.C."/>
            <person name="Wang J.Y."/>
            <person name="Lin Y.C."/>
            <person name="Xu Q."/>
            <person name="Chen L.J."/>
            <person name="Yoshida K."/>
            <person name="Fujiwara S."/>
            <person name="Wang Z.W."/>
            <person name="Zhang Y.Q."/>
            <person name="Mitsuda N."/>
            <person name="Wang M."/>
            <person name="Liu G.H."/>
            <person name="Pecoraro L."/>
            <person name="Huang H.X."/>
            <person name="Xiao X.J."/>
            <person name="Lin M."/>
            <person name="Wu X.Y."/>
            <person name="Wu W.L."/>
            <person name="Chen Y.Y."/>
            <person name="Chang S.B."/>
            <person name="Sakamoto S."/>
            <person name="Ohme-Takagi M."/>
            <person name="Yagi M."/>
            <person name="Zeng S.J."/>
            <person name="Shen C.Y."/>
            <person name="Yeh C.M."/>
            <person name="Luo Y.B."/>
            <person name="Tsai W.C."/>
            <person name="Van de Peer Y."/>
            <person name="Liu Z.J."/>
        </authorList>
    </citation>
    <scope>NUCLEOTIDE SEQUENCE [LARGE SCALE GENOMIC DNA]</scope>
    <source>
        <strain evidence="3">cv. Shenzhen</strain>
        <tissue evidence="2">Stem</tissue>
    </source>
</reference>
<proteinExistence type="predicted"/>
<organism evidence="2 3">
    <name type="scientific">Apostasia shenzhenica</name>
    <dbReference type="NCBI Taxonomy" id="1088818"/>
    <lineage>
        <taxon>Eukaryota</taxon>
        <taxon>Viridiplantae</taxon>
        <taxon>Streptophyta</taxon>
        <taxon>Embryophyta</taxon>
        <taxon>Tracheophyta</taxon>
        <taxon>Spermatophyta</taxon>
        <taxon>Magnoliopsida</taxon>
        <taxon>Liliopsida</taxon>
        <taxon>Asparagales</taxon>
        <taxon>Orchidaceae</taxon>
        <taxon>Apostasioideae</taxon>
        <taxon>Apostasia</taxon>
    </lineage>
</organism>
<gene>
    <name evidence="2" type="ORF">AXF42_Ash015106</name>
</gene>
<evidence type="ECO:0000313" key="2">
    <source>
        <dbReference type="EMBL" id="PKA62221.1"/>
    </source>
</evidence>